<dbReference type="Proteomes" id="UP001596545">
    <property type="component" value="Unassembled WGS sequence"/>
</dbReference>
<comment type="caution">
    <text evidence="2">The sequence shown here is derived from an EMBL/GenBank/DDBJ whole genome shotgun (WGS) entry which is preliminary data.</text>
</comment>
<gene>
    <name evidence="2" type="ORF">ACFQMF_07535</name>
</gene>
<evidence type="ECO:0000313" key="3">
    <source>
        <dbReference type="Proteomes" id="UP001596545"/>
    </source>
</evidence>
<protein>
    <submittedName>
        <fullName evidence="2">Uncharacterized protein</fullName>
    </submittedName>
</protein>
<dbReference type="AlphaFoldDB" id="A0ABD6AJF3"/>
<name>A0ABD6AJF3_9EURY</name>
<keyword evidence="3" id="KW-1185">Reference proteome</keyword>
<evidence type="ECO:0000313" key="2">
    <source>
        <dbReference type="EMBL" id="MFC7324428.1"/>
    </source>
</evidence>
<reference evidence="2 3" key="1">
    <citation type="journal article" date="2019" name="Int. J. Syst. Evol. Microbiol.">
        <title>The Global Catalogue of Microorganisms (GCM) 10K type strain sequencing project: providing services to taxonomists for standard genome sequencing and annotation.</title>
        <authorList>
            <consortium name="The Broad Institute Genomics Platform"/>
            <consortium name="The Broad Institute Genome Sequencing Center for Infectious Disease"/>
            <person name="Wu L."/>
            <person name="Ma J."/>
        </authorList>
    </citation>
    <scope>NUCLEOTIDE SEQUENCE [LARGE SCALE GENOMIC DNA]</scope>
    <source>
        <strain evidence="2 3">CGMCC 1.12554</strain>
    </source>
</reference>
<organism evidence="2 3">
    <name type="scientific">Halorubrum rutilum</name>
    <dbReference type="NCBI Taxonomy" id="1364933"/>
    <lineage>
        <taxon>Archaea</taxon>
        <taxon>Methanobacteriati</taxon>
        <taxon>Methanobacteriota</taxon>
        <taxon>Stenosarchaea group</taxon>
        <taxon>Halobacteria</taxon>
        <taxon>Halobacteriales</taxon>
        <taxon>Haloferacaceae</taxon>
        <taxon>Halorubrum</taxon>
    </lineage>
</organism>
<accession>A0ABD6AJF3</accession>
<evidence type="ECO:0000256" key="1">
    <source>
        <dbReference type="SAM" id="MobiDB-lite"/>
    </source>
</evidence>
<dbReference type="RefSeq" id="WP_256409520.1">
    <property type="nucleotide sequence ID" value="NZ_JANHDN010000005.1"/>
</dbReference>
<proteinExistence type="predicted"/>
<dbReference type="EMBL" id="JBHTBL010000005">
    <property type="protein sequence ID" value="MFC7324428.1"/>
    <property type="molecule type" value="Genomic_DNA"/>
</dbReference>
<sequence>MAVLLRRVDRPAIVRGAVVRRSIECPAVDGADGTGIGDGAGIADADGPDDGRDGFRALPTHVDV</sequence>
<feature type="region of interest" description="Disordered" evidence="1">
    <location>
        <begin position="34"/>
        <end position="64"/>
    </location>
</feature>